<reference evidence="3" key="1">
    <citation type="journal article" date="2019" name="Int. J. Syst. Evol. Microbiol.">
        <title>The Global Catalogue of Microorganisms (GCM) 10K type strain sequencing project: providing services to taxonomists for standard genome sequencing and annotation.</title>
        <authorList>
            <consortium name="The Broad Institute Genomics Platform"/>
            <consortium name="The Broad Institute Genome Sequencing Center for Infectious Disease"/>
            <person name="Wu L."/>
            <person name="Ma J."/>
        </authorList>
    </citation>
    <scope>NUCLEOTIDE SEQUENCE [LARGE SCALE GENOMIC DNA]</scope>
    <source>
        <strain evidence="3">CCUG 53270</strain>
    </source>
</reference>
<dbReference type="CDD" id="cd05403">
    <property type="entry name" value="NT_KNTase_like"/>
    <property type="match status" value="1"/>
</dbReference>
<evidence type="ECO:0000313" key="3">
    <source>
        <dbReference type="Proteomes" id="UP001597180"/>
    </source>
</evidence>
<accession>A0ABW3UL58</accession>
<gene>
    <name evidence="2" type="ORF">ACFQ4B_15195</name>
</gene>
<name>A0ABW3UL58_9BACL</name>
<dbReference type="EMBL" id="JBHTLU010000019">
    <property type="protein sequence ID" value="MFD1221465.1"/>
    <property type="molecule type" value="Genomic_DNA"/>
</dbReference>
<dbReference type="SUPFAM" id="SSF81301">
    <property type="entry name" value="Nucleotidyltransferase"/>
    <property type="match status" value="1"/>
</dbReference>
<proteinExistence type="predicted"/>
<comment type="caution">
    <text evidence="2">The sequence shown here is derived from an EMBL/GenBank/DDBJ whole genome shotgun (WGS) entry which is preliminary data.</text>
</comment>
<keyword evidence="3" id="KW-1185">Reference proteome</keyword>
<dbReference type="RefSeq" id="WP_345585428.1">
    <property type="nucleotide sequence ID" value="NZ_BAABJG010000003.1"/>
</dbReference>
<dbReference type="InterPro" id="IPR043519">
    <property type="entry name" value="NT_sf"/>
</dbReference>
<dbReference type="InterPro" id="IPR041633">
    <property type="entry name" value="Polbeta"/>
</dbReference>
<evidence type="ECO:0000259" key="1">
    <source>
        <dbReference type="Pfam" id="PF18765"/>
    </source>
</evidence>
<dbReference type="Gene3D" id="3.30.460.10">
    <property type="entry name" value="Beta Polymerase, domain 2"/>
    <property type="match status" value="1"/>
</dbReference>
<evidence type="ECO:0000313" key="2">
    <source>
        <dbReference type="EMBL" id="MFD1221465.1"/>
    </source>
</evidence>
<feature type="domain" description="Polymerase beta nucleotidyltransferase" evidence="1">
    <location>
        <begin position="15"/>
        <end position="51"/>
    </location>
</feature>
<organism evidence="2 3">
    <name type="scientific">Paenibacillus vulneris</name>
    <dbReference type="NCBI Taxonomy" id="1133364"/>
    <lineage>
        <taxon>Bacteria</taxon>
        <taxon>Bacillati</taxon>
        <taxon>Bacillota</taxon>
        <taxon>Bacilli</taxon>
        <taxon>Bacillales</taxon>
        <taxon>Paenibacillaceae</taxon>
        <taxon>Paenibacillus</taxon>
    </lineage>
</organism>
<sequence length="232" mass="27055">MAHPIDFISDFLQHDLSQREDVETVVLCGSYANGKAAEHSDVDLCYIGAFDHFQRESIYYCGREFQIMIAPWAWYEHVVKDYERKGNIATITIMLATGRCLIGDNGRWRELQALAHRFYHEGPKAPSADETRKLRVQLTDLWEDYLDIIDDREKEWLSFVILQECVNTLFVTRRWWAVKPKYQLKEIKSRNVSIAELLERCLASPGSKEELETLCSYVLEPIGGWMKEGWKA</sequence>
<protein>
    <submittedName>
        <fullName evidence="2">Nucleotidyltransferase domain-containing protein</fullName>
    </submittedName>
</protein>
<dbReference type="Proteomes" id="UP001597180">
    <property type="component" value="Unassembled WGS sequence"/>
</dbReference>
<dbReference type="Pfam" id="PF18765">
    <property type="entry name" value="Polbeta"/>
    <property type="match status" value="1"/>
</dbReference>